<feature type="domain" description="F-box" evidence="2">
    <location>
        <begin position="1"/>
        <end position="47"/>
    </location>
</feature>
<accession>A0A6D2L8T2</accession>
<dbReference type="AlphaFoldDB" id="A0A6D2L8T2"/>
<dbReference type="Pfam" id="PF00646">
    <property type="entry name" value="F-box"/>
    <property type="match status" value="1"/>
</dbReference>
<reference evidence="3" key="1">
    <citation type="submission" date="2020-01" db="EMBL/GenBank/DDBJ databases">
        <authorList>
            <person name="Mishra B."/>
        </authorList>
    </citation>
    <scope>NUCLEOTIDE SEQUENCE [LARGE SCALE GENOMIC DNA]</scope>
</reference>
<dbReference type="InterPro" id="IPR017451">
    <property type="entry name" value="F-box-assoc_interact_dom"/>
</dbReference>
<dbReference type="Proteomes" id="UP000467841">
    <property type="component" value="Unassembled WGS sequence"/>
</dbReference>
<name>A0A6D2L8T2_9BRAS</name>
<dbReference type="InterPro" id="IPR001810">
    <property type="entry name" value="F-box_dom"/>
</dbReference>
<dbReference type="PANTHER" id="PTHR31111:SF130">
    <property type="entry name" value="F-BOX ASSOCIATED UBIQUITINATION EFFECTOR FAMILY PROTEIN"/>
    <property type="match status" value="1"/>
</dbReference>
<dbReference type="SUPFAM" id="SSF81383">
    <property type="entry name" value="F-box domain"/>
    <property type="match status" value="1"/>
</dbReference>
<sequence length="364" mass="42333">MDSIPSDLINEIFSRLPAKSIARFHCLSKLWCAMFYSPYFTELFLTRSSARPRLLFAVEGKDAWRFFSLPQPHNSYKNSPSLEVASKMASSSYRGILRGYASGLICFRKTQGDEDTVVCNPITGQHAILPRVRKVSSSRPLLGFDPIDKQYKVLSIERGGRYRIMTLETGNMSWRKIQYPAKHNILREGICINGVLYYLAYTYDDTSSVKIVCFDVRSEKFKVIDTCVYEWPRRLININYKGKFGWTDLEYDSAKEAYKLYMWVLEDVEKQEISKYVYTFPDDIKVKRCLMVVGATATGEIVLSSTYRTYKPFYVLYFNPKRNTLQTVEIQGIYAPSMKNKPKPQHQEYGAGMNREKKRRERNE</sequence>
<evidence type="ECO:0000313" key="4">
    <source>
        <dbReference type="Proteomes" id="UP000467841"/>
    </source>
</evidence>
<dbReference type="SMART" id="SM00256">
    <property type="entry name" value="FBOX"/>
    <property type="match status" value="1"/>
</dbReference>
<organism evidence="3 4">
    <name type="scientific">Microthlaspi erraticum</name>
    <dbReference type="NCBI Taxonomy" id="1685480"/>
    <lineage>
        <taxon>Eukaryota</taxon>
        <taxon>Viridiplantae</taxon>
        <taxon>Streptophyta</taxon>
        <taxon>Embryophyta</taxon>
        <taxon>Tracheophyta</taxon>
        <taxon>Spermatophyta</taxon>
        <taxon>Magnoliopsida</taxon>
        <taxon>eudicotyledons</taxon>
        <taxon>Gunneridae</taxon>
        <taxon>Pentapetalae</taxon>
        <taxon>rosids</taxon>
        <taxon>malvids</taxon>
        <taxon>Brassicales</taxon>
        <taxon>Brassicaceae</taxon>
        <taxon>Coluteocarpeae</taxon>
        <taxon>Microthlaspi</taxon>
    </lineage>
</organism>
<proteinExistence type="predicted"/>
<comment type="caution">
    <text evidence="3">The sequence shown here is derived from an EMBL/GenBank/DDBJ whole genome shotgun (WGS) entry which is preliminary data.</text>
</comment>
<evidence type="ECO:0000313" key="3">
    <source>
        <dbReference type="EMBL" id="CAA7061287.1"/>
    </source>
</evidence>
<evidence type="ECO:0000259" key="2">
    <source>
        <dbReference type="PROSITE" id="PS50181"/>
    </source>
</evidence>
<dbReference type="PROSITE" id="PS50181">
    <property type="entry name" value="FBOX"/>
    <property type="match status" value="1"/>
</dbReference>
<keyword evidence="4" id="KW-1185">Reference proteome</keyword>
<dbReference type="OrthoDB" id="1028453at2759"/>
<dbReference type="PANTHER" id="PTHR31111">
    <property type="entry name" value="BNAA05G37150D PROTEIN-RELATED"/>
    <property type="match status" value="1"/>
</dbReference>
<dbReference type="CDD" id="cd22157">
    <property type="entry name" value="F-box_AtFBW1-like"/>
    <property type="match status" value="1"/>
</dbReference>
<dbReference type="InterPro" id="IPR036047">
    <property type="entry name" value="F-box-like_dom_sf"/>
</dbReference>
<protein>
    <recommendedName>
        <fullName evidence="2">F-box domain-containing protein</fullName>
    </recommendedName>
</protein>
<dbReference type="NCBIfam" id="TIGR01640">
    <property type="entry name" value="F_box_assoc_1"/>
    <property type="match status" value="1"/>
</dbReference>
<gene>
    <name evidence="3" type="ORF">MERR_LOCUS48523</name>
</gene>
<dbReference type="InterPro" id="IPR013187">
    <property type="entry name" value="F-box-assoc_dom_typ3"/>
</dbReference>
<feature type="region of interest" description="Disordered" evidence="1">
    <location>
        <begin position="337"/>
        <end position="364"/>
    </location>
</feature>
<dbReference type="Pfam" id="PF08268">
    <property type="entry name" value="FBA_3"/>
    <property type="match status" value="1"/>
</dbReference>
<evidence type="ECO:0000256" key="1">
    <source>
        <dbReference type="SAM" id="MobiDB-lite"/>
    </source>
</evidence>
<dbReference type="EMBL" id="CACVBM020001862">
    <property type="protein sequence ID" value="CAA7061287.1"/>
    <property type="molecule type" value="Genomic_DNA"/>
</dbReference>